<dbReference type="InParanoid" id="A0A067N3G0"/>
<dbReference type="GO" id="GO:0005829">
    <property type="term" value="C:cytosol"/>
    <property type="evidence" value="ECO:0007669"/>
    <property type="project" value="TreeGrafter"/>
</dbReference>
<feature type="domain" description="Pyridoxamine kinase/Phosphomethylpyrimidine kinase" evidence="2">
    <location>
        <begin position="22"/>
        <end position="215"/>
    </location>
</feature>
<dbReference type="Proteomes" id="UP000027195">
    <property type="component" value="Unassembled WGS sequence"/>
</dbReference>
<dbReference type="NCBIfam" id="TIGR00097">
    <property type="entry name" value="HMP-P_kinase"/>
    <property type="match status" value="1"/>
</dbReference>
<dbReference type="Gene3D" id="3.40.1190.20">
    <property type="match status" value="1"/>
</dbReference>
<dbReference type="InterPro" id="IPR016084">
    <property type="entry name" value="Haem_Oase-like_multi-hlx"/>
</dbReference>
<dbReference type="Gene3D" id="1.20.910.10">
    <property type="entry name" value="Heme oxygenase-like"/>
    <property type="match status" value="1"/>
</dbReference>
<gene>
    <name evidence="3" type="ORF">BOTBODRAFT_52624</name>
</gene>
<dbReference type="FunCoup" id="A0A067N3G0">
    <property type="interactions" value="262"/>
</dbReference>
<dbReference type="HOGENOM" id="CLU_020520_2_1_1"/>
<protein>
    <recommendedName>
        <fullName evidence="5">Pyridoxamine kinase/Phosphomethylpyrimidine kinase domain-containing protein</fullName>
    </recommendedName>
</protein>
<dbReference type="PANTHER" id="PTHR20858:SF17">
    <property type="entry name" value="HYDROXYMETHYLPYRIMIDINE_PHOSPHOMETHYLPYRIMIDINE KINASE THI20-RELATED"/>
    <property type="match status" value="1"/>
</dbReference>
<evidence type="ECO:0000259" key="2">
    <source>
        <dbReference type="Pfam" id="PF08543"/>
    </source>
</evidence>
<proteinExistence type="predicted"/>
<dbReference type="GO" id="GO:0008972">
    <property type="term" value="F:phosphomethylpyrimidine kinase activity"/>
    <property type="evidence" value="ECO:0007669"/>
    <property type="project" value="InterPro"/>
</dbReference>
<feature type="domain" description="Pyridoxamine kinase/Phosphomethylpyrimidine kinase" evidence="2">
    <location>
        <begin position="251"/>
        <end position="329"/>
    </location>
</feature>
<dbReference type="InterPro" id="IPR029056">
    <property type="entry name" value="Ribokinase-like"/>
</dbReference>
<evidence type="ECO:0000313" key="4">
    <source>
        <dbReference type="Proteomes" id="UP000027195"/>
    </source>
</evidence>
<sequence length="572" mass="61704">MEFTGVRPKGVPPAILTIAGTDPSGGAGIQADLKTFTALECYGTSVVTALVAQNTLGVQDIFPCPPEFMKRQLLSVLEDIPVQAIKTGMMFDSHTIRAVVDTLRSFYTSGLPPLVVDPVAMSTSGHTLLEADAISHLKSDLLPMATLITPNIPEAELLLSHDAAESTKIASIQDMKSAAERLSSGYKIPAVLVKGGHLSLTVSDVCREAENGTRVEWAYGCGPDYPEVLRATSEYNSSSEQPPIRGDAVVVVDVLHQDGNESGSQSTLFVSPRIDTTSTHGTGCTLSAALASYLGAGLSVLEATRLATIYTHAGISAAFPIGQGHGPLNHLHTILPRAVPRPTPSLPFPFITALIESSRATWTSYVRHEFVRKLGNATLPRDNFVHFIKQDYHYLKHYARAHGQLALKSSDFESISAAATIALSIAGEKSIHESFCAEWSISAAELQSTPESPAATAYALYILDEGVRGDELSLLVALAACLLGYGEVGLWLKTEAAREGSDVFLEGNPYIKWIETYGGERYQRACREGIAALEKRVEATPLTVPRFRELAKIWERCTKLETGFWDMAMTLS</sequence>
<dbReference type="InterPro" id="IPR004399">
    <property type="entry name" value="HMP/HMP-P_kinase_dom"/>
</dbReference>
<dbReference type="GO" id="GO:0009228">
    <property type="term" value="P:thiamine biosynthetic process"/>
    <property type="evidence" value="ECO:0007669"/>
    <property type="project" value="InterPro"/>
</dbReference>
<dbReference type="CDD" id="cd19367">
    <property type="entry name" value="TenA_C_ScTHI20-like"/>
    <property type="match status" value="1"/>
</dbReference>
<dbReference type="EMBL" id="KL198021">
    <property type="protein sequence ID" value="KDQ18677.1"/>
    <property type="molecule type" value="Genomic_DNA"/>
</dbReference>
<feature type="domain" description="Thiaminase-2/PQQC" evidence="1">
    <location>
        <begin position="359"/>
        <end position="570"/>
    </location>
</feature>
<accession>A0A067N3G0</accession>
<dbReference type="STRING" id="930990.A0A067N3G0"/>
<dbReference type="PANTHER" id="PTHR20858">
    <property type="entry name" value="PHOSPHOMETHYLPYRIMIDINE KINASE"/>
    <property type="match status" value="1"/>
</dbReference>
<dbReference type="Pfam" id="PF08543">
    <property type="entry name" value="Phos_pyr_kin"/>
    <property type="match status" value="2"/>
</dbReference>
<evidence type="ECO:0008006" key="5">
    <source>
        <dbReference type="Google" id="ProtNLM"/>
    </source>
</evidence>
<dbReference type="InterPro" id="IPR004305">
    <property type="entry name" value="Thiaminase-2/PQQC"/>
</dbReference>
<keyword evidence="4" id="KW-1185">Reference proteome</keyword>
<dbReference type="GO" id="GO:0008902">
    <property type="term" value="F:hydroxymethylpyrimidine kinase activity"/>
    <property type="evidence" value="ECO:0007669"/>
    <property type="project" value="TreeGrafter"/>
</dbReference>
<reference evidence="4" key="1">
    <citation type="journal article" date="2014" name="Proc. Natl. Acad. Sci. U.S.A.">
        <title>Extensive sampling of basidiomycete genomes demonstrates inadequacy of the white-rot/brown-rot paradigm for wood decay fungi.</title>
        <authorList>
            <person name="Riley R."/>
            <person name="Salamov A.A."/>
            <person name="Brown D.W."/>
            <person name="Nagy L.G."/>
            <person name="Floudas D."/>
            <person name="Held B.W."/>
            <person name="Levasseur A."/>
            <person name="Lombard V."/>
            <person name="Morin E."/>
            <person name="Otillar R."/>
            <person name="Lindquist E.A."/>
            <person name="Sun H."/>
            <person name="LaButti K.M."/>
            <person name="Schmutz J."/>
            <person name="Jabbour D."/>
            <person name="Luo H."/>
            <person name="Baker S.E."/>
            <person name="Pisabarro A.G."/>
            <person name="Walton J.D."/>
            <person name="Blanchette R.A."/>
            <person name="Henrissat B."/>
            <person name="Martin F."/>
            <person name="Cullen D."/>
            <person name="Hibbett D.S."/>
            <person name="Grigoriev I.V."/>
        </authorList>
    </citation>
    <scope>NUCLEOTIDE SEQUENCE [LARGE SCALE GENOMIC DNA]</scope>
    <source>
        <strain evidence="4">FD-172 SS1</strain>
    </source>
</reference>
<dbReference type="CDD" id="cd01169">
    <property type="entry name" value="HMPP_kinase"/>
    <property type="match status" value="1"/>
</dbReference>
<dbReference type="Pfam" id="PF03070">
    <property type="entry name" value="TENA_THI-4"/>
    <property type="match status" value="1"/>
</dbReference>
<dbReference type="InterPro" id="IPR013749">
    <property type="entry name" value="PM/HMP-P_kinase-1"/>
</dbReference>
<dbReference type="AlphaFoldDB" id="A0A067N3G0"/>
<evidence type="ECO:0000313" key="3">
    <source>
        <dbReference type="EMBL" id="KDQ18677.1"/>
    </source>
</evidence>
<name>A0A067N3G0_BOTB1</name>
<dbReference type="OrthoDB" id="10028886at2759"/>
<dbReference type="SUPFAM" id="SSF53613">
    <property type="entry name" value="Ribokinase-like"/>
    <property type="match status" value="1"/>
</dbReference>
<dbReference type="SUPFAM" id="SSF48613">
    <property type="entry name" value="Heme oxygenase-like"/>
    <property type="match status" value="1"/>
</dbReference>
<evidence type="ECO:0000259" key="1">
    <source>
        <dbReference type="Pfam" id="PF03070"/>
    </source>
</evidence>
<organism evidence="3 4">
    <name type="scientific">Botryobasidium botryosum (strain FD-172 SS1)</name>
    <dbReference type="NCBI Taxonomy" id="930990"/>
    <lineage>
        <taxon>Eukaryota</taxon>
        <taxon>Fungi</taxon>
        <taxon>Dikarya</taxon>
        <taxon>Basidiomycota</taxon>
        <taxon>Agaricomycotina</taxon>
        <taxon>Agaricomycetes</taxon>
        <taxon>Cantharellales</taxon>
        <taxon>Botryobasidiaceae</taxon>
        <taxon>Botryobasidium</taxon>
    </lineage>
</organism>